<dbReference type="AlphaFoldDB" id="A0AAW2C7R0"/>
<dbReference type="EMBL" id="JAZDWU010000008">
    <property type="protein sequence ID" value="KAK9993004.1"/>
    <property type="molecule type" value="Genomic_DNA"/>
</dbReference>
<gene>
    <name evidence="1" type="ORF">SO802_022707</name>
</gene>
<keyword evidence="2" id="KW-1185">Reference proteome</keyword>
<name>A0AAW2C7R0_9ROSI</name>
<protein>
    <submittedName>
        <fullName evidence="1">Uncharacterized protein</fullName>
    </submittedName>
</protein>
<evidence type="ECO:0000313" key="1">
    <source>
        <dbReference type="EMBL" id="KAK9993004.1"/>
    </source>
</evidence>
<accession>A0AAW2C7R0</accession>
<proteinExistence type="predicted"/>
<dbReference type="Proteomes" id="UP001459277">
    <property type="component" value="Unassembled WGS sequence"/>
</dbReference>
<sequence length="85" mass="9565">MESIMICKYPSIVECWTNERVEYEMDLVDSTVKSLRSLANERRERSPGYQSDRLGQVIGENGATPAGCAESFVNENLSVYLELQG</sequence>
<organism evidence="1 2">
    <name type="scientific">Lithocarpus litseifolius</name>
    <dbReference type="NCBI Taxonomy" id="425828"/>
    <lineage>
        <taxon>Eukaryota</taxon>
        <taxon>Viridiplantae</taxon>
        <taxon>Streptophyta</taxon>
        <taxon>Embryophyta</taxon>
        <taxon>Tracheophyta</taxon>
        <taxon>Spermatophyta</taxon>
        <taxon>Magnoliopsida</taxon>
        <taxon>eudicotyledons</taxon>
        <taxon>Gunneridae</taxon>
        <taxon>Pentapetalae</taxon>
        <taxon>rosids</taxon>
        <taxon>fabids</taxon>
        <taxon>Fagales</taxon>
        <taxon>Fagaceae</taxon>
        <taxon>Lithocarpus</taxon>
    </lineage>
</organism>
<reference evidence="1 2" key="1">
    <citation type="submission" date="2024-01" db="EMBL/GenBank/DDBJ databases">
        <title>A telomere-to-telomere, gap-free genome of sweet tea (Lithocarpus litseifolius).</title>
        <authorList>
            <person name="Zhou J."/>
        </authorList>
    </citation>
    <scope>NUCLEOTIDE SEQUENCE [LARGE SCALE GENOMIC DNA]</scope>
    <source>
        <strain evidence="1">Zhou-2022a</strain>
        <tissue evidence="1">Leaf</tissue>
    </source>
</reference>
<evidence type="ECO:0000313" key="2">
    <source>
        <dbReference type="Proteomes" id="UP001459277"/>
    </source>
</evidence>
<comment type="caution">
    <text evidence="1">The sequence shown here is derived from an EMBL/GenBank/DDBJ whole genome shotgun (WGS) entry which is preliminary data.</text>
</comment>